<keyword evidence="2" id="KW-0472">Membrane</keyword>
<dbReference type="EMBL" id="DXBM01000045">
    <property type="protein sequence ID" value="HIZ46416.1"/>
    <property type="molecule type" value="Genomic_DNA"/>
</dbReference>
<comment type="caution">
    <text evidence="3">The sequence shown here is derived from an EMBL/GenBank/DDBJ whole genome shotgun (WGS) entry which is preliminary data.</text>
</comment>
<reference evidence="3" key="1">
    <citation type="journal article" date="2021" name="PeerJ">
        <title>Extensive microbial diversity within the chicken gut microbiome revealed by metagenomics and culture.</title>
        <authorList>
            <person name="Gilroy R."/>
            <person name="Ravi A."/>
            <person name="Getino M."/>
            <person name="Pursley I."/>
            <person name="Horton D.L."/>
            <person name="Alikhan N.F."/>
            <person name="Baker D."/>
            <person name="Gharbi K."/>
            <person name="Hall N."/>
            <person name="Watson M."/>
            <person name="Adriaenssens E.M."/>
            <person name="Foster-Nyarko E."/>
            <person name="Jarju S."/>
            <person name="Secka A."/>
            <person name="Antonio M."/>
            <person name="Oren A."/>
            <person name="Chaudhuri R.R."/>
            <person name="La Ragione R."/>
            <person name="Hildebrand F."/>
            <person name="Pallen M.J."/>
        </authorList>
    </citation>
    <scope>NUCLEOTIDE SEQUENCE</scope>
    <source>
        <strain evidence="3">ChiHjej12B11-14209</strain>
    </source>
</reference>
<name>A0A9D2JE36_9ACTN</name>
<reference evidence="3" key="2">
    <citation type="submission" date="2021-04" db="EMBL/GenBank/DDBJ databases">
        <authorList>
            <person name="Gilroy R."/>
        </authorList>
    </citation>
    <scope>NUCLEOTIDE SEQUENCE</scope>
    <source>
        <strain evidence="3">ChiHjej12B11-14209</strain>
    </source>
</reference>
<keyword evidence="2" id="KW-0812">Transmembrane</keyword>
<evidence type="ECO:0000313" key="3">
    <source>
        <dbReference type="EMBL" id="HIZ46416.1"/>
    </source>
</evidence>
<evidence type="ECO:0000256" key="1">
    <source>
        <dbReference type="SAM" id="MobiDB-lite"/>
    </source>
</evidence>
<protein>
    <submittedName>
        <fullName evidence="3">Uncharacterized protein</fullName>
    </submittedName>
</protein>
<evidence type="ECO:0000256" key="2">
    <source>
        <dbReference type="SAM" id="Phobius"/>
    </source>
</evidence>
<proteinExistence type="predicted"/>
<gene>
    <name evidence="3" type="ORF">IAA19_05285</name>
</gene>
<evidence type="ECO:0000313" key="4">
    <source>
        <dbReference type="Proteomes" id="UP000824062"/>
    </source>
</evidence>
<keyword evidence="2" id="KW-1133">Transmembrane helix</keyword>
<dbReference type="Proteomes" id="UP000824062">
    <property type="component" value="Unassembled WGS sequence"/>
</dbReference>
<feature type="region of interest" description="Disordered" evidence="1">
    <location>
        <begin position="50"/>
        <end position="185"/>
    </location>
</feature>
<accession>A0A9D2JE36</accession>
<feature type="compositionally biased region" description="Low complexity" evidence="1">
    <location>
        <begin position="96"/>
        <end position="105"/>
    </location>
</feature>
<organism evidence="3 4">
    <name type="scientific">Candidatus Olsenella pullistercoris</name>
    <dbReference type="NCBI Taxonomy" id="2838712"/>
    <lineage>
        <taxon>Bacteria</taxon>
        <taxon>Bacillati</taxon>
        <taxon>Actinomycetota</taxon>
        <taxon>Coriobacteriia</taxon>
        <taxon>Coriobacteriales</taxon>
        <taxon>Atopobiaceae</taxon>
        <taxon>Olsenella</taxon>
    </lineage>
</organism>
<feature type="transmembrane region" description="Helical" evidence="2">
    <location>
        <begin position="21"/>
        <end position="41"/>
    </location>
</feature>
<sequence length="323" mass="33377">MPDEPTNGSARARRRHGLPPRASALVLLAFSLFVLSGVVYVQSIPSLLPASEQSAPAGEQDEPGSEGHGDVNQGQSGSGAGAADQGSSGSGDKGGEQPQEGDPQGTSAEGAHAQGEPSDHSASDAEPDAPTAGSDESPAADGSSEPPSSNDSAPPAGNSGQGNGGNVSSEDSAGDDVFSSSPTPEEEAAFHAFLAGKASAVTGYMSQANACAADFESTCRDASLPARRESRQTCASLSQRLFSEYIAVRDYVRSNYSQYCDEQERLIGAYRCLASYVGCYVDAWDVNVSYETPGDHVSEFTAPLASCDGYMAEFHSYYDGLML</sequence>
<dbReference type="AlphaFoldDB" id="A0A9D2JE36"/>